<evidence type="ECO:0000256" key="3">
    <source>
        <dbReference type="ARBA" id="ARBA00023307"/>
    </source>
</evidence>
<accession>A0A401IM37</accession>
<dbReference type="SUPFAM" id="SSF46458">
    <property type="entry name" value="Globin-like"/>
    <property type="match status" value="1"/>
</dbReference>
<dbReference type="Gene3D" id="1.10.490.20">
    <property type="entry name" value="Phycocyanins"/>
    <property type="match status" value="1"/>
</dbReference>
<evidence type="ECO:0000313" key="4">
    <source>
        <dbReference type="EMBL" id="GBF82303.1"/>
    </source>
</evidence>
<protein>
    <submittedName>
        <fullName evidence="4">Phycobilisome protein</fullName>
    </submittedName>
</protein>
<reference evidence="5" key="1">
    <citation type="submission" date="2017-05" db="EMBL/GenBank/DDBJ databases">
        <title>Physiological properties and genetic analysis related to exopolysaccharide production of fresh-water unicellular cyanobacterium Aphanothece sacrum, Suizenji Nori, that has been cultured as a food source in Japan.</title>
        <authorList>
            <person name="Kanesaki Y."/>
            <person name="Yoshikawa S."/>
            <person name="Ohki K."/>
        </authorList>
    </citation>
    <scope>NUCLEOTIDE SEQUENCE [LARGE SCALE GENOMIC DNA]</scope>
    <source>
        <strain evidence="5">FPU1</strain>
    </source>
</reference>
<evidence type="ECO:0000256" key="1">
    <source>
        <dbReference type="ARBA" id="ARBA00008182"/>
    </source>
</evidence>
<comment type="similarity">
    <text evidence="1">Belongs to the phycobiliprotein family.</text>
</comment>
<evidence type="ECO:0000313" key="5">
    <source>
        <dbReference type="Proteomes" id="UP000287247"/>
    </source>
</evidence>
<keyword evidence="5" id="KW-1185">Reference proteome</keyword>
<dbReference type="OrthoDB" id="531025at2"/>
<sequence length="164" mass="19611">MQIDFQEVFYAAEDHYLQPEEIANFKNQVNSLKERLATYKWLRDQEISLFQPIANGLLRDFPNTKTELIERALKHWIAVMRYGSMAMLLNNPDYFQHRLLEWLTDIIHAHEMVAIEQRLYERLQDSLYEMLPQEQWQLLKPFLSQAHHTLLESNTNLQPILVGE</sequence>
<keyword evidence="2" id="KW-0157">Chromophore</keyword>
<dbReference type="RefSeq" id="WP_124972729.1">
    <property type="nucleotide sequence ID" value="NZ_BDQK01000016.1"/>
</dbReference>
<dbReference type="InterPro" id="IPR038719">
    <property type="entry name" value="Phycobilisome_asu/bsu_sf"/>
</dbReference>
<comment type="caution">
    <text evidence="4">The sequence shown here is derived from an EMBL/GenBank/DDBJ whole genome shotgun (WGS) entry which is preliminary data.</text>
</comment>
<evidence type="ECO:0000256" key="2">
    <source>
        <dbReference type="ARBA" id="ARBA00022991"/>
    </source>
</evidence>
<name>A0A401IM37_APHSA</name>
<dbReference type="AlphaFoldDB" id="A0A401IM37"/>
<keyword evidence="3" id="KW-0089">Bile pigment</keyword>
<gene>
    <name evidence="4" type="ORF">AsFPU1_3731</name>
</gene>
<dbReference type="Proteomes" id="UP000287247">
    <property type="component" value="Unassembled WGS sequence"/>
</dbReference>
<proteinExistence type="inferred from homology"/>
<dbReference type="InterPro" id="IPR009050">
    <property type="entry name" value="Globin-like_sf"/>
</dbReference>
<dbReference type="EMBL" id="BDQK01000016">
    <property type="protein sequence ID" value="GBF82303.1"/>
    <property type="molecule type" value="Genomic_DNA"/>
</dbReference>
<organism evidence="4 5">
    <name type="scientific">Aphanothece sacrum FPU1</name>
    <dbReference type="NCBI Taxonomy" id="1920663"/>
    <lineage>
        <taxon>Bacteria</taxon>
        <taxon>Bacillati</taxon>
        <taxon>Cyanobacteriota</taxon>
        <taxon>Cyanophyceae</taxon>
        <taxon>Oscillatoriophycideae</taxon>
        <taxon>Chroococcales</taxon>
        <taxon>Aphanothecaceae</taxon>
        <taxon>Aphanothece</taxon>
    </lineage>
</organism>